<dbReference type="SUPFAM" id="SSF51905">
    <property type="entry name" value="FAD/NAD(P)-binding domain"/>
    <property type="match status" value="1"/>
</dbReference>
<evidence type="ECO:0000313" key="2">
    <source>
        <dbReference type="EMBL" id="MDN3705909.1"/>
    </source>
</evidence>
<dbReference type="Proteomes" id="UP001242368">
    <property type="component" value="Unassembled WGS sequence"/>
</dbReference>
<dbReference type="PANTHER" id="PTHR13847">
    <property type="entry name" value="SARCOSINE DEHYDROGENASE-RELATED"/>
    <property type="match status" value="1"/>
</dbReference>
<feature type="domain" description="FAD dependent oxidoreductase" evidence="1">
    <location>
        <begin position="31"/>
        <end position="382"/>
    </location>
</feature>
<dbReference type="Gene3D" id="3.30.9.10">
    <property type="entry name" value="D-Amino Acid Oxidase, subunit A, domain 2"/>
    <property type="match status" value="1"/>
</dbReference>
<dbReference type="Pfam" id="PF01266">
    <property type="entry name" value="DAO"/>
    <property type="match status" value="1"/>
</dbReference>
<dbReference type="InterPro" id="IPR036188">
    <property type="entry name" value="FAD/NAD-bd_sf"/>
</dbReference>
<name>A0ABT8CS50_9FLAO</name>
<gene>
    <name evidence="2" type="ORF">QW060_02060</name>
</gene>
<dbReference type="GO" id="GO:0016491">
    <property type="term" value="F:oxidoreductase activity"/>
    <property type="evidence" value="ECO:0007669"/>
    <property type="project" value="UniProtKB-KW"/>
</dbReference>
<evidence type="ECO:0000259" key="1">
    <source>
        <dbReference type="Pfam" id="PF01266"/>
    </source>
</evidence>
<keyword evidence="2" id="KW-0560">Oxidoreductase</keyword>
<comment type="caution">
    <text evidence="2">The sequence shown here is derived from an EMBL/GenBank/DDBJ whole genome shotgun (WGS) entry which is preliminary data.</text>
</comment>
<protein>
    <submittedName>
        <fullName evidence="2">FAD-dependent oxidoreductase</fullName>
        <ecNumber evidence="2">1.-.-.-</ecNumber>
    </submittedName>
</protein>
<accession>A0ABT8CS50</accession>
<dbReference type="PANTHER" id="PTHR13847:SF201">
    <property type="entry name" value="PUTATIBE OXIDOREDUCTASE"/>
    <property type="match status" value="1"/>
</dbReference>
<dbReference type="RefSeq" id="WP_290362055.1">
    <property type="nucleotide sequence ID" value="NZ_JAUFQU010000001.1"/>
</dbReference>
<reference evidence="3" key="1">
    <citation type="journal article" date="2019" name="Int. J. Syst. Evol. Microbiol.">
        <title>The Global Catalogue of Microorganisms (GCM) 10K type strain sequencing project: providing services to taxonomists for standard genome sequencing and annotation.</title>
        <authorList>
            <consortium name="The Broad Institute Genomics Platform"/>
            <consortium name="The Broad Institute Genome Sequencing Center for Infectious Disease"/>
            <person name="Wu L."/>
            <person name="Ma J."/>
        </authorList>
    </citation>
    <scope>NUCLEOTIDE SEQUENCE [LARGE SCALE GENOMIC DNA]</scope>
    <source>
        <strain evidence="3">CECT 7184</strain>
    </source>
</reference>
<dbReference type="EC" id="1.-.-.-" evidence="2"/>
<proteinExistence type="predicted"/>
<keyword evidence="3" id="KW-1185">Reference proteome</keyword>
<organism evidence="2 3">
    <name type="scientific">Paenimyroides ceti</name>
    <dbReference type="NCBI Taxonomy" id="395087"/>
    <lineage>
        <taxon>Bacteria</taxon>
        <taxon>Pseudomonadati</taxon>
        <taxon>Bacteroidota</taxon>
        <taxon>Flavobacteriia</taxon>
        <taxon>Flavobacteriales</taxon>
        <taxon>Flavobacteriaceae</taxon>
        <taxon>Paenimyroides</taxon>
    </lineage>
</organism>
<dbReference type="EMBL" id="JAUFQU010000001">
    <property type="protein sequence ID" value="MDN3705909.1"/>
    <property type="molecule type" value="Genomic_DNA"/>
</dbReference>
<sequence>MDLHSGLPYWIIKNELFDYFNPLDADIETEVVIIGSGITGSLVAHELCEAKIPCVMIDKRTIATGSSAASTSQLQYEIDVPLSELIEKVGEEKAVKAYKDCLDSITDLENIYKKIKADPDFRRVPTTLLASNRKGLKLLKKEYEIRKKYDLPVDFLEKEELKEQLNLDAPGALYNETSAQMDCYKGATSILKYHLKQSNFQLFSHTLITDYEETSSGYKLLTEGGNTIKCKYVIIAAGFEAGEFLPKKVMDLLSTYVIISQPVYEDMLWKNRSLIWETKEPYLYMRTTVDNRIIVGGEDISFSNPKHRDSRLRNKIKKLENKFKKMFPEIPFVTDMAWCGTFSATKDGLPFIGAWPEKPNMLFALGYGGNGITFSMIAAQMIRNIVEDKEEPRLDVYGFNEDRI</sequence>
<dbReference type="InterPro" id="IPR006076">
    <property type="entry name" value="FAD-dep_OxRdtase"/>
</dbReference>
<evidence type="ECO:0000313" key="3">
    <source>
        <dbReference type="Proteomes" id="UP001242368"/>
    </source>
</evidence>
<dbReference type="Gene3D" id="3.50.50.60">
    <property type="entry name" value="FAD/NAD(P)-binding domain"/>
    <property type="match status" value="1"/>
</dbReference>